<dbReference type="GO" id="GO:0005615">
    <property type="term" value="C:extracellular space"/>
    <property type="evidence" value="ECO:0007669"/>
    <property type="project" value="InterPro"/>
</dbReference>
<evidence type="ECO:0000256" key="1">
    <source>
        <dbReference type="ARBA" id="ARBA00009500"/>
    </source>
</evidence>
<dbReference type="InterPro" id="IPR023795">
    <property type="entry name" value="Serpin_CS"/>
</dbReference>
<reference evidence="4" key="1">
    <citation type="submission" date="2023-05" db="EMBL/GenBank/DDBJ databases">
        <title>Nepenthes gracilis genome sequencing.</title>
        <authorList>
            <person name="Fukushima K."/>
        </authorList>
    </citation>
    <scope>NUCLEOTIDE SEQUENCE</scope>
    <source>
        <strain evidence="4">SING2019-196</strain>
    </source>
</reference>
<protein>
    <recommendedName>
        <fullName evidence="3">Serpin domain-containing protein</fullName>
    </recommendedName>
</protein>
<dbReference type="InterPro" id="IPR023796">
    <property type="entry name" value="Serpin_dom"/>
</dbReference>
<dbReference type="InterPro" id="IPR000215">
    <property type="entry name" value="Serpin_fam"/>
</dbReference>
<keyword evidence="5" id="KW-1185">Reference proteome</keyword>
<dbReference type="PANTHER" id="PTHR11461">
    <property type="entry name" value="SERINE PROTEASE INHIBITOR, SERPIN"/>
    <property type="match status" value="1"/>
</dbReference>
<dbReference type="AlphaFoldDB" id="A0AAD3Y5B7"/>
<evidence type="ECO:0000259" key="3">
    <source>
        <dbReference type="SMART" id="SM00093"/>
    </source>
</evidence>
<proteinExistence type="inferred from homology"/>
<dbReference type="Pfam" id="PF00079">
    <property type="entry name" value="Serpin"/>
    <property type="match status" value="1"/>
</dbReference>
<evidence type="ECO:0000256" key="2">
    <source>
        <dbReference type="RuleBase" id="RU000411"/>
    </source>
</evidence>
<dbReference type="SUPFAM" id="SSF56574">
    <property type="entry name" value="Serpins"/>
    <property type="match status" value="1"/>
</dbReference>
<dbReference type="Gene3D" id="2.30.39.10">
    <property type="entry name" value="Alpha-1-antitrypsin, domain 1"/>
    <property type="match status" value="1"/>
</dbReference>
<dbReference type="Gene3D" id="3.30.497.10">
    <property type="entry name" value="Antithrombin, subunit I, domain 2"/>
    <property type="match status" value="1"/>
</dbReference>
<dbReference type="InterPro" id="IPR042185">
    <property type="entry name" value="Serpin_sf_2"/>
</dbReference>
<evidence type="ECO:0000313" key="4">
    <source>
        <dbReference type="EMBL" id="GMH30192.1"/>
    </source>
</evidence>
<gene>
    <name evidence="4" type="ORF">Nepgr_032035</name>
</gene>
<organism evidence="4 5">
    <name type="scientific">Nepenthes gracilis</name>
    <name type="common">Slender pitcher plant</name>
    <dbReference type="NCBI Taxonomy" id="150966"/>
    <lineage>
        <taxon>Eukaryota</taxon>
        <taxon>Viridiplantae</taxon>
        <taxon>Streptophyta</taxon>
        <taxon>Embryophyta</taxon>
        <taxon>Tracheophyta</taxon>
        <taxon>Spermatophyta</taxon>
        <taxon>Magnoliopsida</taxon>
        <taxon>eudicotyledons</taxon>
        <taxon>Gunneridae</taxon>
        <taxon>Pentapetalae</taxon>
        <taxon>Caryophyllales</taxon>
        <taxon>Nepenthaceae</taxon>
        <taxon>Nepenthes</taxon>
    </lineage>
</organism>
<dbReference type="PANTHER" id="PTHR11461:SF315">
    <property type="entry name" value="SERPIN-Z3-LIKE"/>
    <property type="match status" value="1"/>
</dbReference>
<dbReference type="EMBL" id="BSYO01000037">
    <property type="protein sequence ID" value="GMH30192.1"/>
    <property type="molecule type" value="Genomic_DNA"/>
</dbReference>
<dbReference type="Proteomes" id="UP001279734">
    <property type="component" value="Unassembled WGS sequence"/>
</dbReference>
<dbReference type="InterPro" id="IPR042178">
    <property type="entry name" value="Serpin_sf_1"/>
</dbReference>
<dbReference type="CDD" id="cd02043">
    <property type="entry name" value="serpinP_plants"/>
    <property type="match status" value="1"/>
</dbReference>
<sequence>MITNFSLTVAKHILLEKLGKGLNAICSPFSINAILNSLAVGAEGATLKQLLGVLEYRSINDITKIVSLQSMSSNGGGPTVYFTNGIWISKLFPLKPSYRDFIKTVENTKVEEVDFQNEAVEDRINLWAEKATKGLIKNLFPSGTTPKDTISIISNALYFKGDWKIPFDISRTREEDFQLLSGQIARASFMNQWDKYYHFGSFEGYKVLKMCYKNSIGTNSLATATNSQQERCFSMYVFLPDEKDGLPNLIENIKFQNLFNEQMKFDTVRIFLLSIPKFKFSSECELSDIMKKLGLTLPFEHNNEFTGMIYGSNFEVTSMFQNSYIETNEEGIEAAAAFGDMVCSASPYNPPLVKFVADHPFMFIIREEFAGCILFMGTIINPPPAID</sequence>
<accession>A0AAD3Y5B7</accession>
<feature type="domain" description="Serpin" evidence="3">
    <location>
        <begin position="7"/>
        <end position="382"/>
    </location>
</feature>
<dbReference type="InterPro" id="IPR036186">
    <property type="entry name" value="Serpin_sf"/>
</dbReference>
<dbReference type="PROSITE" id="PS00284">
    <property type="entry name" value="SERPIN"/>
    <property type="match status" value="1"/>
</dbReference>
<name>A0AAD3Y5B7_NEPGR</name>
<dbReference type="SMART" id="SM00093">
    <property type="entry name" value="SERPIN"/>
    <property type="match status" value="1"/>
</dbReference>
<comment type="similarity">
    <text evidence="1 2">Belongs to the serpin family.</text>
</comment>
<dbReference type="GO" id="GO:0004867">
    <property type="term" value="F:serine-type endopeptidase inhibitor activity"/>
    <property type="evidence" value="ECO:0007669"/>
    <property type="project" value="InterPro"/>
</dbReference>
<evidence type="ECO:0000313" key="5">
    <source>
        <dbReference type="Proteomes" id="UP001279734"/>
    </source>
</evidence>
<comment type="caution">
    <text evidence="4">The sequence shown here is derived from an EMBL/GenBank/DDBJ whole genome shotgun (WGS) entry which is preliminary data.</text>
</comment>